<evidence type="ECO:0000313" key="6">
    <source>
        <dbReference type="EMBL" id="KJZ49310.1"/>
    </source>
</evidence>
<keyword evidence="2" id="KW-0805">Transcription regulation</keyword>
<name>A0A0F4TZ58_PSEFL</name>
<dbReference type="OrthoDB" id="9786526at2"/>
<dbReference type="AlphaFoldDB" id="A0A0F4TZ58"/>
<dbReference type="Pfam" id="PF03466">
    <property type="entry name" value="LysR_substrate"/>
    <property type="match status" value="1"/>
</dbReference>
<dbReference type="Gene3D" id="3.40.190.10">
    <property type="entry name" value="Periplasmic binding protein-like II"/>
    <property type="match status" value="2"/>
</dbReference>
<accession>A0A0F4TZ58</accession>
<dbReference type="EMBL" id="LACC01000009">
    <property type="protein sequence ID" value="KJZ49310.1"/>
    <property type="molecule type" value="Genomic_DNA"/>
</dbReference>
<organism evidence="6 7">
    <name type="scientific">Pseudomonas fluorescens</name>
    <dbReference type="NCBI Taxonomy" id="294"/>
    <lineage>
        <taxon>Bacteria</taxon>
        <taxon>Pseudomonadati</taxon>
        <taxon>Pseudomonadota</taxon>
        <taxon>Gammaproteobacteria</taxon>
        <taxon>Pseudomonadales</taxon>
        <taxon>Pseudomonadaceae</taxon>
        <taxon>Pseudomonas</taxon>
    </lineage>
</organism>
<comment type="similarity">
    <text evidence="1">Belongs to the LysR transcriptional regulatory family.</text>
</comment>
<dbReference type="Gene3D" id="1.10.10.10">
    <property type="entry name" value="Winged helix-like DNA-binding domain superfamily/Winged helix DNA-binding domain"/>
    <property type="match status" value="1"/>
</dbReference>
<dbReference type="RefSeq" id="WP_046038506.1">
    <property type="nucleotide sequence ID" value="NZ_LACC01000009.1"/>
</dbReference>
<dbReference type="GO" id="GO:0000976">
    <property type="term" value="F:transcription cis-regulatory region binding"/>
    <property type="evidence" value="ECO:0007669"/>
    <property type="project" value="TreeGrafter"/>
</dbReference>
<dbReference type="PRINTS" id="PR00039">
    <property type="entry name" value="HTHLYSR"/>
</dbReference>
<feature type="domain" description="HTH lysR-type" evidence="5">
    <location>
        <begin position="1"/>
        <end position="58"/>
    </location>
</feature>
<dbReference type="InterPro" id="IPR005119">
    <property type="entry name" value="LysR_subst-bd"/>
</dbReference>
<evidence type="ECO:0000256" key="1">
    <source>
        <dbReference type="ARBA" id="ARBA00009437"/>
    </source>
</evidence>
<dbReference type="InterPro" id="IPR036388">
    <property type="entry name" value="WH-like_DNA-bd_sf"/>
</dbReference>
<evidence type="ECO:0000259" key="5">
    <source>
        <dbReference type="PROSITE" id="PS50931"/>
    </source>
</evidence>
<dbReference type="SUPFAM" id="SSF53850">
    <property type="entry name" value="Periplasmic binding protein-like II"/>
    <property type="match status" value="1"/>
</dbReference>
<dbReference type="InterPro" id="IPR000847">
    <property type="entry name" value="LysR_HTH_N"/>
</dbReference>
<protein>
    <submittedName>
        <fullName evidence="6">LysR family transcriptional regulator</fullName>
    </submittedName>
</protein>
<keyword evidence="4" id="KW-0804">Transcription</keyword>
<dbReference type="Pfam" id="PF00126">
    <property type="entry name" value="HTH_1"/>
    <property type="match status" value="1"/>
</dbReference>
<sequence length="287" mass="32602">MDIDLARTFLEIVRHGSLAAAAEKLHVTQTAITARVQKLESQLGSTLFVRNRAGARLTPNGEAFVVYANQLVQTWEAARRDLPLPEGLHDVLHIGGEVSLCNPLMLGWAGEIRKNIPSHALRMEIRDGENLLRQLELGVLDAALVYQPEYWPRLQVEQVLEEKLILVRQAEKPDPYVYIDWGSEFRRQHDAALPEKAKAALSFNLGPLGLQYLLENGGSGYFRTRVVQSYLQSGALERVPKAPEFNYPTYLVYSRDRDSPTLQRAFDLLRKVIDSDEDWSQRWDPLT</sequence>
<proteinExistence type="inferred from homology"/>
<evidence type="ECO:0000313" key="7">
    <source>
        <dbReference type="Proteomes" id="UP000033588"/>
    </source>
</evidence>
<evidence type="ECO:0000256" key="2">
    <source>
        <dbReference type="ARBA" id="ARBA00023015"/>
    </source>
</evidence>
<dbReference type="PANTHER" id="PTHR30126:SF21">
    <property type="entry name" value="TRANSCRIPTIONAL REGULATOR-RELATED"/>
    <property type="match status" value="1"/>
</dbReference>
<dbReference type="FunFam" id="1.10.10.10:FF:000001">
    <property type="entry name" value="LysR family transcriptional regulator"/>
    <property type="match status" value="1"/>
</dbReference>
<evidence type="ECO:0000256" key="3">
    <source>
        <dbReference type="ARBA" id="ARBA00023125"/>
    </source>
</evidence>
<gene>
    <name evidence="6" type="ORF">VC35_06165</name>
</gene>
<dbReference type="PROSITE" id="PS50931">
    <property type="entry name" value="HTH_LYSR"/>
    <property type="match status" value="1"/>
</dbReference>
<dbReference type="InterPro" id="IPR036390">
    <property type="entry name" value="WH_DNA-bd_sf"/>
</dbReference>
<keyword evidence="3" id="KW-0238">DNA-binding</keyword>
<dbReference type="Proteomes" id="UP000033588">
    <property type="component" value="Unassembled WGS sequence"/>
</dbReference>
<dbReference type="PANTHER" id="PTHR30126">
    <property type="entry name" value="HTH-TYPE TRANSCRIPTIONAL REGULATOR"/>
    <property type="match status" value="1"/>
</dbReference>
<reference evidence="6 7" key="1">
    <citation type="submission" date="2015-03" db="EMBL/GenBank/DDBJ databases">
        <title>Comparative genomics of Pseudomonas insights into diversity of traits involved in vanlence and defense.</title>
        <authorList>
            <person name="Qin Y."/>
        </authorList>
    </citation>
    <scope>NUCLEOTIDE SEQUENCE [LARGE SCALE GENOMIC DNA]</scope>
    <source>
        <strain evidence="6 7">C8</strain>
    </source>
</reference>
<dbReference type="PATRIC" id="fig|294.132.peg.5825"/>
<comment type="caution">
    <text evidence="6">The sequence shown here is derived from an EMBL/GenBank/DDBJ whole genome shotgun (WGS) entry which is preliminary data.</text>
</comment>
<dbReference type="SUPFAM" id="SSF46785">
    <property type="entry name" value="Winged helix' DNA-binding domain"/>
    <property type="match status" value="1"/>
</dbReference>
<evidence type="ECO:0000256" key="4">
    <source>
        <dbReference type="ARBA" id="ARBA00023163"/>
    </source>
</evidence>
<dbReference type="GO" id="GO:0003700">
    <property type="term" value="F:DNA-binding transcription factor activity"/>
    <property type="evidence" value="ECO:0007669"/>
    <property type="project" value="InterPro"/>
</dbReference>